<dbReference type="EMBL" id="KE344832">
    <property type="protein sequence ID" value="EXB81114.1"/>
    <property type="molecule type" value="Genomic_DNA"/>
</dbReference>
<dbReference type="InterPro" id="IPR017441">
    <property type="entry name" value="Protein_kinase_ATP_BS"/>
</dbReference>
<sequence length="611" mass="68844">MIIPIGKIISFLCLLFSVLAVASCEGAKQNEWCKESRCGRNGPTIKFPFRLKDTRTRPSDEACSYPGFDLFCIGNETALELPVSLPIKYQPFVSKIDYELQRIHLYNRDKCGLEEQYLELFINISASPDSQFIFDEHGGSTLLKCPSSQRPELVSNRKYCQISDSNHYITALPSRSTIDYQLPELTSCSKFWYKPNCMDCEVKGKRCRLKKPGNGDDKTECYTVLSSKPRKGTSKKYLSVTAGAIAGSFGVILAAIAVFHAYTLDKNERENRKRIKIFLEDYKALKPSRFTYADIKKITNHFKDKLGQGAFGTVFKGKLSNDIYVAVKILNDIKENGEEFINEVATMGRIHHVNVVRLLGYCADGFKRALVYEFLPNDSLEKYISIAGGANHSLGWEILQDIAIGVAKGIEYLHQGCDQRILHFDIKPHNVLLDEKFAPKISDFGMAKLCSRDQSIVSMTNARGTMGYIAPEVFSRNFGSVSYKSDVYSFGMVLLEMVGGRKNTNMVEENTEQIYYPEWIYNLLEEGEDLRIRIEEEGDAKIAKKLAIVGLWCIQWHPISRPTMKVVLQMLEGGQELIMPPNPFASSGPSSKTNAKIPARRMALELEGIAE</sequence>
<name>W9S0H6_9ROSA</name>
<dbReference type="InterPro" id="IPR025287">
    <property type="entry name" value="WAK_GUB"/>
</dbReference>
<evidence type="ECO:0000256" key="11">
    <source>
        <dbReference type="ARBA" id="ARBA00023180"/>
    </source>
</evidence>
<dbReference type="FunFam" id="1.10.510.10:FF:000590">
    <property type="entry name" value="PR5-like receptor kinase"/>
    <property type="match status" value="1"/>
</dbReference>
<evidence type="ECO:0000313" key="17">
    <source>
        <dbReference type="Proteomes" id="UP000030645"/>
    </source>
</evidence>
<keyword evidence="3" id="KW-0808">Transferase</keyword>
<dbReference type="InterPro" id="IPR045874">
    <property type="entry name" value="LRK10/LRL21-25-like"/>
</dbReference>
<keyword evidence="4 13" id="KW-0812">Transmembrane</keyword>
<evidence type="ECO:0000256" key="14">
    <source>
        <dbReference type="SAM" id="SignalP"/>
    </source>
</evidence>
<comment type="subcellular location">
    <subcellularLocation>
        <location evidence="1">Membrane</location>
        <topology evidence="1">Single-pass type I membrane protein</topology>
    </subcellularLocation>
</comment>
<dbReference type="AlphaFoldDB" id="W9S0H6"/>
<keyword evidence="6 12" id="KW-0547">Nucleotide-binding</keyword>
<keyword evidence="5 14" id="KW-0732">Signal</keyword>
<evidence type="ECO:0000256" key="9">
    <source>
        <dbReference type="ARBA" id="ARBA00022989"/>
    </source>
</evidence>
<evidence type="ECO:0000259" key="15">
    <source>
        <dbReference type="PROSITE" id="PS50011"/>
    </source>
</evidence>
<dbReference type="SUPFAM" id="SSF56112">
    <property type="entry name" value="Protein kinase-like (PK-like)"/>
    <property type="match status" value="1"/>
</dbReference>
<keyword evidence="9 13" id="KW-1133">Transmembrane helix</keyword>
<dbReference type="Gene3D" id="3.30.200.20">
    <property type="entry name" value="Phosphorylase Kinase, domain 1"/>
    <property type="match status" value="1"/>
</dbReference>
<proteinExistence type="predicted"/>
<reference evidence="17" key="1">
    <citation type="submission" date="2013-01" db="EMBL/GenBank/DDBJ databases">
        <title>Draft Genome Sequence of a Mulberry Tree, Morus notabilis C.K. Schneid.</title>
        <authorList>
            <person name="He N."/>
            <person name="Zhao S."/>
        </authorList>
    </citation>
    <scope>NUCLEOTIDE SEQUENCE</scope>
</reference>
<protein>
    <submittedName>
        <fullName evidence="16">Putative receptor-like protein kinase</fullName>
    </submittedName>
</protein>
<evidence type="ECO:0000256" key="12">
    <source>
        <dbReference type="PROSITE-ProRule" id="PRU10141"/>
    </source>
</evidence>
<dbReference type="GO" id="GO:0030247">
    <property type="term" value="F:polysaccharide binding"/>
    <property type="evidence" value="ECO:0007669"/>
    <property type="project" value="InterPro"/>
</dbReference>
<dbReference type="SMART" id="SM00220">
    <property type="entry name" value="S_TKc"/>
    <property type="match status" value="1"/>
</dbReference>
<dbReference type="GO" id="GO:0016020">
    <property type="term" value="C:membrane"/>
    <property type="evidence" value="ECO:0007669"/>
    <property type="project" value="UniProtKB-SubCell"/>
</dbReference>
<evidence type="ECO:0000256" key="7">
    <source>
        <dbReference type="ARBA" id="ARBA00022777"/>
    </source>
</evidence>
<dbReference type="Pfam" id="PF00069">
    <property type="entry name" value="Pkinase"/>
    <property type="match status" value="1"/>
</dbReference>
<dbReference type="STRING" id="981085.W9S0H6"/>
<evidence type="ECO:0000313" key="16">
    <source>
        <dbReference type="EMBL" id="EXB81114.1"/>
    </source>
</evidence>
<dbReference type="GO" id="GO:0005524">
    <property type="term" value="F:ATP binding"/>
    <property type="evidence" value="ECO:0007669"/>
    <property type="project" value="UniProtKB-UniRule"/>
</dbReference>
<evidence type="ECO:0000256" key="4">
    <source>
        <dbReference type="ARBA" id="ARBA00022692"/>
    </source>
</evidence>
<keyword evidence="16" id="KW-0675">Receptor</keyword>
<dbReference type="PROSITE" id="PS00108">
    <property type="entry name" value="PROTEIN_KINASE_ST"/>
    <property type="match status" value="1"/>
</dbReference>
<dbReference type="InterPro" id="IPR011009">
    <property type="entry name" value="Kinase-like_dom_sf"/>
</dbReference>
<evidence type="ECO:0000256" key="5">
    <source>
        <dbReference type="ARBA" id="ARBA00022729"/>
    </source>
</evidence>
<dbReference type="PANTHER" id="PTHR27009">
    <property type="entry name" value="RUST RESISTANCE KINASE LR10-RELATED"/>
    <property type="match status" value="1"/>
</dbReference>
<keyword evidence="17" id="KW-1185">Reference proteome</keyword>
<keyword evidence="10 13" id="KW-0472">Membrane</keyword>
<evidence type="ECO:0000256" key="1">
    <source>
        <dbReference type="ARBA" id="ARBA00004479"/>
    </source>
</evidence>
<evidence type="ECO:0000256" key="10">
    <source>
        <dbReference type="ARBA" id="ARBA00023136"/>
    </source>
</evidence>
<evidence type="ECO:0000256" key="3">
    <source>
        <dbReference type="ARBA" id="ARBA00022679"/>
    </source>
</evidence>
<feature type="signal peptide" evidence="14">
    <location>
        <begin position="1"/>
        <end position="24"/>
    </location>
</feature>
<evidence type="ECO:0000256" key="13">
    <source>
        <dbReference type="SAM" id="Phobius"/>
    </source>
</evidence>
<evidence type="ECO:0000256" key="2">
    <source>
        <dbReference type="ARBA" id="ARBA00022527"/>
    </source>
</evidence>
<feature type="binding site" evidence="12">
    <location>
        <position position="328"/>
    </location>
    <ligand>
        <name>ATP</name>
        <dbReference type="ChEBI" id="CHEBI:30616"/>
    </ligand>
</feature>
<dbReference type="Proteomes" id="UP000030645">
    <property type="component" value="Unassembled WGS sequence"/>
</dbReference>
<dbReference type="InterPro" id="IPR008271">
    <property type="entry name" value="Ser/Thr_kinase_AS"/>
</dbReference>
<dbReference type="PROSITE" id="PS50011">
    <property type="entry name" value="PROTEIN_KINASE_DOM"/>
    <property type="match status" value="1"/>
</dbReference>
<dbReference type="PROSITE" id="PS00107">
    <property type="entry name" value="PROTEIN_KINASE_ATP"/>
    <property type="match status" value="1"/>
</dbReference>
<feature type="transmembrane region" description="Helical" evidence="13">
    <location>
        <begin position="237"/>
        <end position="264"/>
    </location>
</feature>
<dbReference type="PROSITE" id="PS51257">
    <property type="entry name" value="PROKAR_LIPOPROTEIN"/>
    <property type="match status" value="1"/>
</dbReference>
<keyword evidence="7 16" id="KW-0418">Kinase</keyword>
<evidence type="ECO:0000256" key="6">
    <source>
        <dbReference type="ARBA" id="ARBA00022741"/>
    </source>
</evidence>
<feature type="domain" description="Protein kinase" evidence="15">
    <location>
        <begin position="300"/>
        <end position="578"/>
    </location>
</feature>
<gene>
    <name evidence="16" type="ORF">L484_014046</name>
</gene>
<accession>W9S0H6</accession>
<dbReference type="FunFam" id="3.30.200.20:FF:000178">
    <property type="entry name" value="serine/threonine-protein kinase PBS1-like"/>
    <property type="match status" value="1"/>
</dbReference>
<dbReference type="GO" id="GO:0004674">
    <property type="term" value="F:protein serine/threonine kinase activity"/>
    <property type="evidence" value="ECO:0007669"/>
    <property type="project" value="UniProtKB-KW"/>
</dbReference>
<keyword evidence="11" id="KW-0325">Glycoprotein</keyword>
<dbReference type="Pfam" id="PF13947">
    <property type="entry name" value="GUB_WAK_bind"/>
    <property type="match status" value="1"/>
</dbReference>
<keyword evidence="2" id="KW-0723">Serine/threonine-protein kinase</keyword>
<feature type="chain" id="PRO_5004928791" evidence="14">
    <location>
        <begin position="25"/>
        <end position="611"/>
    </location>
</feature>
<dbReference type="InterPro" id="IPR000719">
    <property type="entry name" value="Prot_kinase_dom"/>
</dbReference>
<dbReference type="eggNOG" id="KOG1187">
    <property type="taxonomic scope" value="Eukaryota"/>
</dbReference>
<keyword evidence="8 12" id="KW-0067">ATP-binding</keyword>
<dbReference type="Gene3D" id="1.10.510.10">
    <property type="entry name" value="Transferase(Phosphotransferase) domain 1"/>
    <property type="match status" value="1"/>
</dbReference>
<evidence type="ECO:0000256" key="8">
    <source>
        <dbReference type="ARBA" id="ARBA00022840"/>
    </source>
</evidence>
<organism evidence="16 17">
    <name type="scientific">Morus notabilis</name>
    <dbReference type="NCBI Taxonomy" id="981085"/>
    <lineage>
        <taxon>Eukaryota</taxon>
        <taxon>Viridiplantae</taxon>
        <taxon>Streptophyta</taxon>
        <taxon>Embryophyta</taxon>
        <taxon>Tracheophyta</taxon>
        <taxon>Spermatophyta</taxon>
        <taxon>Magnoliopsida</taxon>
        <taxon>eudicotyledons</taxon>
        <taxon>Gunneridae</taxon>
        <taxon>Pentapetalae</taxon>
        <taxon>rosids</taxon>
        <taxon>fabids</taxon>
        <taxon>Rosales</taxon>
        <taxon>Moraceae</taxon>
        <taxon>Moreae</taxon>
        <taxon>Morus</taxon>
    </lineage>
</organism>